<evidence type="ECO:0000313" key="17">
    <source>
        <dbReference type="Proteomes" id="UP001642483"/>
    </source>
</evidence>
<evidence type="ECO:0000256" key="14">
    <source>
        <dbReference type="SAM" id="MobiDB-lite"/>
    </source>
</evidence>
<feature type="domain" description="RRM Nup35-type" evidence="15">
    <location>
        <begin position="183"/>
        <end position="264"/>
    </location>
</feature>
<dbReference type="Proteomes" id="UP001642483">
    <property type="component" value="Unassembled WGS sequence"/>
</dbReference>
<gene>
    <name evidence="16" type="ORF">CVLEPA_LOCUS1277</name>
</gene>
<dbReference type="Pfam" id="PF05172">
    <property type="entry name" value="RRM_Nup35"/>
    <property type="match status" value="1"/>
</dbReference>
<evidence type="ECO:0000256" key="2">
    <source>
        <dbReference type="ARBA" id="ARBA00009454"/>
    </source>
</evidence>
<dbReference type="PANTHER" id="PTHR21527:SF6">
    <property type="entry name" value="NUCLEOPORIN NUP35"/>
    <property type="match status" value="1"/>
</dbReference>
<dbReference type="InterPro" id="IPR035979">
    <property type="entry name" value="RBD_domain_sf"/>
</dbReference>
<evidence type="ECO:0000256" key="12">
    <source>
        <dbReference type="ARBA" id="ARBA00030250"/>
    </source>
</evidence>
<protein>
    <recommendedName>
        <fullName evidence="3">Nucleoporin NUP35</fullName>
    </recommendedName>
    <alternativeName>
        <fullName evidence="12">35 kDa nucleoporin</fullName>
    </alternativeName>
    <alternativeName>
        <fullName evidence="11">Nuclear pore complex protein Nup53</fullName>
    </alternativeName>
    <alternativeName>
        <fullName evidence="10">Nucleoporin NUP53</fullName>
    </alternativeName>
</protein>
<keyword evidence="4 13" id="KW-0813">Transport</keyword>
<organism evidence="16 17">
    <name type="scientific">Clavelina lepadiformis</name>
    <name type="common">Light-bulb sea squirt</name>
    <name type="synonym">Ascidia lepadiformis</name>
    <dbReference type="NCBI Taxonomy" id="159417"/>
    <lineage>
        <taxon>Eukaryota</taxon>
        <taxon>Metazoa</taxon>
        <taxon>Chordata</taxon>
        <taxon>Tunicata</taxon>
        <taxon>Ascidiacea</taxon>
        <taxon>Aplousobranchia</taxon>
        <taxon>Clavelinidae</taxon>
        <taxon>Clavelina</taxon>
    </lineage>
</organism>
<evidence type="ECO:0000256" key="7">
    <source>
        <dbReference type="ARBA" id="ARBA00023010"/>
    </source>
</evidence>
<name>A0ABP0F211_CLALP</name>
<evidence type="ECO:0000256" key="6">
    <source>
        <dbReference type="ARBA" id="ARBA00022927"/>
    </source>
</evidence>
<evidence type="ECO:0000256" key="4">
    <source>
        <dbReference type="ARBA" id="ARBA00022448"/>
    </source>
</evidence>
<evidence type="ECO:0000256" key="9">
    <source>
        <dbReference type="ARBA" id="ARBA00023242"/>
    </source>
</evidence>
<dbReference type="PIRSF" id="PIRSF038119">
    <property type="entry name" value="Nucleoporin_NUP53"/>
    <property type="match status" value="1"/>
</dbReference>
<keyword evidence="8 13" id="KW-0906">Nuclear pore complex</keyword>
<evidence type="ECO:0000256" key="5">
    <source>
        <dbReference type="ARBA" id="ARBA00022816"/>
    </source>
</evidence>
<feature type="region of interest" description="Disordered" evidence="14">
    <location>
        <begin position="1"/>
        <end position="25"/>
    </location>
</feature>
<sequence length="274" mass="29387">MEGSEPMALGSPVTTAGHFSPQAHQASHGNAFLPGFLMGDLSVTTTPVLSRSKPLIGGMASQYSSPAVSGLIPRQSPTKAPLICSPKHAVFPNAPLAAKEKSGVPPIQTLMDDFSQLDTTQSPRVTDLLSRTSAYQSSSIRSPHLHRSGANTSFPGQPAKTPPSPGQTDPFYTQGELITPKVQLDDTWVTVFGFPSSSASFILQRFSQFGNILSHHVASDGGNWMHVHYESSLQAQKALSRNGKIFPGNVMVGVMPCIDVVSLLRFICIRFWSN</sequence>
<dbReference type="InterPro" id="IPR017389">
    <property type="entry name" value="Nucleoporin_NUP53"/>
</dbReference>
<comment type="similarity">
    <text evidence="2">Belongs to the Nup35 family.</text>
</comment>
<evidence type="ECO:0000256" key="13">
    <source>
        <dbReference type="PROSITE-ProRule" id="PRU00804"/>
    </source>
</evidence>
<dbReference type="EMBL" id="CAWYQH010000001">
    <property type="protein sequence ID" value="CAK8672317.1"/>
    <property type="molecule type" value="Genomic_DNA"/>
</dbReference>
<comment type="subcellular location">
    <subcellularLocation>
        <location evidence="1">Nucleus</location>
        <location evidence="1">Nuclear pore complex</location>
    </subcellularLocation>
</comment>
<keyword evidence="9 13" id="KW-0539">Nucleus</keyword>
<keyword evidence="17" id="KW-1185">Reference proteome</keyword>
<dbReference type="InterPro" id="IPR012677">
    <property type="entry name" value="Nucleotide-bd_a/b_plait_sf"/>
</dbReference>
<dbReference type="PROSITE" id="PS51472">
    <property type="entry name" value="RRM_NUP35"/>
    <property type="match status" value="1"/>
</dbReference>
<keyword evidence="7" id="KW-0811">Translocation</keyword>
<evidence type="ECO:0000256" key="8">
    <source>
        <dbReference type="ARBA" id="ARBA00023132"/>
    </source>
</evidence>
<keyword evidence="6" id="KW-0653">Protein transport</keyword>
<dbReference type="Gene3D" id="3.30.70.330">
    <property type="match status" value="1"/>
</dbReference>
<reference evidence="16 17" key="1">
    <citation type="submission" date="2024-02" db="EMBL/GenBank/DDBJ databases">
        <authorList>
            <person name="Daric V."/>
            <person name="Darras S."/>
        </authorList>
    </citation>
    <scope>NUCLEOTIDE SEQUENCE [LARGE SCALE GENOMIC DNA]</scope>
</reference>
<comment type="caution">
    <text evidence="16">The sequence shown here is derived from an EMBL/GenBank/DDBJ whole genome shotgun (WGS) entry which is preliminary data.</text>
</comment>
<evidence type="ECO:0000313" key="16">
    <source>
        <dbReference type="EMBL" id="CAK8672317.1"/>
    </source>
</evidence>
<dbReference type="InterPro" id="IPR007846">
    <property type="entry name" value="RRM_NUP35_dom"/>
</dbReference>
<evidence type="ECO:0000256" key="10">
    <source>
        <dbReference type="ARBA" id="ARBA00029997"/>
    </source>
</evidence>
<keyword evidence="5 13" id="KW-0509">mRNA transport</keyword>
<dbReference type="SUPFAM" id="SSF54928">
    <property type="entry name" value="RNA-binding domain, RBD"/>
    <property type="match status" value="1"/>
</dbReference>
<proteinExistence type="inferred from homology"/>
<evidence type="ECO:0000256" key="1">
    <source>
        <dbReference type="ARBA" id="ARBA00004567"/>
    </source>
</evidence>
<evidence type="ECO:0000259" key="15">
    <source>
        <dbReference type="PROSITE" id="PS51472"/>
    </source>
</evidence>
<evidence type="ECO:0000256" key="3">
    <source>
        <dbReference type="ARBA" id="ARBA00016439"/>
    </source>
</evidence>
<evidence type="ECO:0000256" key="11">
    <source>
        <dbReference type="ARBA" id="ARBA00030113"/>
    </source>
</evidence>
<feature type="compositionally biased region" description="Polar residues" evidence="14">
    <location>
        <begin position="131"/>
        <end position="141"/>
    </location>
</feature>
<accession>A0ABP0F211</accession>
<dbReference type="PANTHER" id="PTHR21527">
    <property type="entry name" value="NUCLEOPORIN NUP35"/>
    <property type="match status" value="1"/>
</dbReference>
<feature type="region of interest" description="Disordered" evidence="14">
    <location>
        <begin position="131"/>
        <end position="173"/>
    </location>
</feature>